<protein>
    <submittedName>
        <fullName evidence="1">Uncharacterized protein</fullName>
    </submittedName>
</protein>
<sequence>MIVNAAIPINDDVLIVNYEHLGENHDAFSTVNVAVAAYVTTQARLKLYSYLEQLGDRVLEGEWDVPTGAFLGEMTNELDSYGPGSCITEFISSGLENYAHSFFSTKSQQEDVVCKVKGISLNYAASQLG</sequence>
<name>A0AAV8VQZ8_9CUCU</name>
<gene>
    <name evidence="1" type="ORF">NQ315_014645</name>
</gene>
<dbReference type="PANTHER" id="PTHR33568">
    <property type="entry name" value="DNA POLYMERASE"/>
    <property type="match status" value="1"/>
</dbReference>
<dbReference type="EMBL" id="JANEYG010000042">
    <property type="protein sequence ID" value="KAJ8916432.1"/>
    <property type="molecule type" value="Genomic_DNA"/>
</dbReference>
<dbReference type="SUPFAM" id="SSF56672">
    <property type="entry name" value="DNA/RNA polymerases"/>
    <property type="match status" value="1"/>
</dbReference>
<dbReference type="AlphaFoldDB" id="A0AAV8VQZ8"/>
<proteinExistence type="predicted"/>
<dbReference type="PANTHER" id="PTHR33568:SF3">
    <property type="entry name" value="DNA-DIRECTED DNA POLYMERASE"/>
    <property type="match status" value="1"/>
</dbReference>
<keyword evidence="2" id="KW-1185">Reference proteome</keyword>
<evidence type="ECO:0000313" key="1">
    <source>
        <dbReference type="EMBL" id="KAJ8916432.1"/>
    </source>
</evidence>
<comment type="caution">
    <text evidence="1">The sequence shown here is derived from an EMBL/GenBank/DDBJ whole genome shotgun (WGS) entry which is preliminary data.</text>
</comment>
<reference evidence="1 2" key="1">
    <citation type="journal article" date="2023" name="Insect Mol. Biol.">
        <title>Genome sequencing provides insights into the evolution of gene families encoding plant cell wall-degrading enzymes in longhorned beetles.</title>
        <authorList>
            <person name="Shin N.R."/>
            <person name="Okamura Y."/>
            <person name="Kirsch R."/>
            <person name="Pauchet Y."/>
        </authorList>
    </citation>
    <scope>NUCLEOTIDE SEQUENCE [LARGE SCALE GENOMIC DNA]</scope>
    <source>
        <strain evidence="1">EAD_L_NR</strain>
    </source>
</reference>
<dbReference type="Proteomes" id="UP001159042">
    <property type="component" value="Unassembled WGS sequence"/>
</dbReference>
<organism evidence="1 2">
    <name type="scientific">Exocentrus adspersus</name>
    <dbReference type="NCBI Taxonomy" id="1586481"/>
    <lineage>
        <taxon>Eukaryota</taxon>
        <taxon>Metazoa</taxon>
        <taxon>Ecdysozoa</taxon>
        <taxon>Arthropoda</taxon>
        <taxon>Hexapoda</taxon>
        <taxon>Insecta</taxon>
        <taxon>Pterygota</taxon>
        <taxon>Neoptera</taxon>
        <taxon>Endopterygota</taxon>
        <taxon>Coleoptera</taxon>
        <taxon>Polyphaga</taxon>
        <taxon>Cucujiformia</taxon>
        <taxon>Chrysomeloidea</taxon>
        <taxon>Cerambycidae</taxon>
        <taxon>Lamiinae</taxon>
        <taxon>Acanthocinini</taxon>
        <taxon>Exocentrus</taxon>
    </lineage>
</organism>
<evidence type="ECO:0000313" key="2">
    <source>
        <dbReference type="Proteomes" id="UP001159042"/>
    </source>
</evidence>
<dbReference type="GO" id="GO:0071897">
    <property type="term" value="P:DNA biosynthetic process"/>
    <property type="evidence" value="ECO:0007669"/>
    <property type="project" value="UniProtKB-ARBA"/>
</dbReference>
<dbReference type="InterPro" id="IPR043502">
    <property type="entry name" value="DNA/RNA_pol_sf"/>
</dbReference>
<accession>A0AAV8VQZ8</accession>